<dbReference type="InterPro" id="IPR006652">
    <property type="entry name" value="Kelch_1"/>
</dbReference>
<dbReference type="Pfam" id="PF24981">
    <property type="entry name" value="Beta-prop_ATRN-LZTR1"/>
    <property type="match status" value="1"/>
</dbReference>
<gene>
    <name evidence="4" type="primary">140R</name>
</gene>
<dbReference type="InterPro" id="IPR011705">
    <property type="entry name" value="BACK"/>
</dbReference>
<dbReference type="PANTHER" id="PTHR45632:SF3">
    <property type="entry name" value="KELCH-LIKE PROTEIN 32"/>
    <property type="match status" value="1"/>
</dbReference>
<dbReference type="InterPro" id="IPR011043">
    <property type="entry name" value="Gal_Oxase/kelch_b-propeller"/>
</dbReference>
<dbReference type="KEGG" id="vg:918712"/>
<dbReference type="SUPFAM" id="SSF50965">
    <property type="entry name" value="Galactose oxidase, central domain"/>
    <property type="match status" value="1"/>
</dbReference>
<dbReference type="SMART" id="SM00612">
    <property type="entry name" value="Kelch"/>
    <property type="match status" value="6"/>
</dbReference>
<name>Q9DHH3_YLDV</name>
<dbReference type="Proteomes" id="UP000136581">
    <property type="component" value="Segment"/>
</dbReference>
<dbReference type="PANTHER" id="PTHR45632">
    <property type="entry name" value="LD33804P"/>
    <property type="match status" value="1"/>
</dbReference>
<dbReference type="GeneID" id="918712"/>
<dbReference type="Gene3D" id="2.120.10.80">
    <property type="entry name" value="Kelch-type beta propeller"/>
    <property type="match status" value="2"/>
</dbReference>
<dbReference type="InterPro" id="IPR000210">
    <property type="entry name" value="BTB/POZ_dom"/>
</dbReference>
<evidence type="ECO:0000313" key="5">
    <source>
        <dbReference type="Proteomes" id="UP000136581"/>
    </source>
</evidence>
<accession>Q9DHH3</accession>
<dbReference type="SMART" id="SM00225">
    <property type="entry name" value="BTB"/>
    <property type="match status" value="1"/>
</dbReference>
<dbReference type="Pfam" id="PF00651">
    <property type="entry name" value="BTB"/>
    <property type="match status" value="1"/>
</dbReference>
<sequence>MSVLRYYEYLVTSINKLKDENLLYDVALIADGKKIQAHKIILASVSDYFKKMFTDNFSEKNSNEINMSGIDFNSLSLLINFIYSGNLNINQSNVEILLYKADYLQITRVVTLCEKFMIRKLNQENCLRMYYYAKKFCRKELENVAMEMIIKNILKIVSRPEFNSICISDLKIILSNEKLNVIDEDLAAYILSKWLNKNKNTVKKCPLSLLKTIKKSLLCEKMIELLLNIPSIYNNYDCVKYLTEKTRKQTPRKRSQGYIIAVGGKNPLDLKTPVEVYSPFTNSWATITHMLKHRHLFSVAVIEDTVYVVGGTFGYMPTSSVSTYNIKTKSWKETTPLTSPRHGCALVSNNKKIYVIGGKGYYKYVNSVEYWKPGFNSWKRLPPLNEPRTSIGAVISNKVIFIFGGIKESSITGRSECVDCVESLSKHGWVSHTPIPEARACLAVAAVDKYIYIAGGYIIESQGKILAKTNKVYKYDTVLKIWSFIPNLITPRNDSSMCVLGNKIYVIGGFTGNGYTNSVEEYNIKKNKWKYSTSCSTFKYGQCSCVYSHFCSWKYVKNNNKFIKLLDSYF</sequence>
<organism evidence="4 5">
    <name type="scientific">Yaba-like disease virus</name>
    <name type="common">YLDV</name>
    <dbReference type="NCBI Taxonomy" id="132475"/>
    <lineage>
        <taxon>Viruses</taxon>
        <taxon>Varidnaviria</taxon>
        <taxon>Bamfordvirae</taxon>
        <taxon>Nucleocytoviricota</taxon>
        <taxon>Pokkesviricetes</taxon>
        <taxon>Chitovirales</taxon>
        <taxon>Poxviridae</taxon>
        <taxon>Chordopoxvirinae</taxon>
        <taxon>Yatapoxvirus</taxon>
        <taxon>Yatapoxvirus tanapox</taxon>
        <taxon>Tanapox virus</taxon>
    </lineage>
</organism>
<dbReference type="CDD" id="cd14733">
    <property type="entry name" value="BACK"/>
    <property type="match status" value="1"/>
</dbReference>
<dbReference type="InterPro" id="IPR011333">
    <property type="entry name" value="SKP1/BTB/POZ_sf"/>
</dbReference>
<organismHost>
    <name type="scientific">Simiiformes</name>
    <dbReference type="NCBI Taxonomy" id="314293"/>
</organismHost>
<evidence type="ECO:0000256" key="1">
    <source>
        <dbReference type="ARBA" id="ARBA00022441"/>
    </source>
</evidence>
<dbReference type="Pfam" id="PF07707">
    <property type="entry name" value="BACK"/>
    <property type="match status" value="1"/>
</dbReference>
<evidence type="ECO:0000313" key="4">
    <source>
        <dbReference type="EMBL" id="CAC21378.1"/>
    </source>
</evidence>
<dbReference type="SMART" id="SM00875">
    <property type="entry name" value="BACK"/>
    <property type="match status" value="1"/>
</dbReference>
<dbReference type="PROSITE" id="PS50097">
    <property type="entry name" value="BTB"/>
    <property type="match status" value="1"/>
</dbReference>
<dbReference type="OrthoDB" id="7868at10239"/>
<dbReference type="InterPro" id="IPR056737">
    <property type="entry name" value="Beta-prop_ATRN-MKLN-like"/>
</dbReference>
<evidence type="ECO:0000256" key="2">
    <source>
        <dbReference type="ARBA" id="ARBA00022737"/>
    </source>
</evidence>
<dbReference type="PIRSF" id="PIRSF003716">
    <property type="entry name" value="VAC_F3L"/>
    <property type="match status" value="1"/>
</dbReference>
<dbReference type="RefSeq" id="NP_073525.1">
    <property type="nucleotide sequence ID" value="NC_002642.1"/>
</dbReference>
<proteinExistence type="predicted"/>
<organismHost>
    <name type="scientific">Homo sapiens</name>
    <name type="common">Human</name>
    <dbReference type="NCBI Taxonomy" id="9606"/>
</organismHost>
<protein>
    <submittedName>
        <fullName evidence="4">140R protein</fullName>
    </submittedName>
</protein>
<keyword evidence="2" id="KW-0677">Repeat</keyword>
<keyword evidence="5" id="KW-1185">Reference proteome</keyword>
<keyword evidence="1" id="KW-0880">Kelch repeat</keyword>
<evidence type="ECO:0000259" key="3">
    <source>
        <dbReference type="PROSITE" id="PS50097"/>
    </source>
</evidence>
<dbReference type="SUPFAM" id="SSF54695">
    <property type="entry name" value="POZ domain"/>
    <property type="match status" value="1"/>
</dbReference>
<dbReference type="InterPro" id="IPR015915">
    <property type="entry name" value="Kelch-typ_b-propeller"/>
</dbReference>
<dbReference type="Gene3D" id="1.25.40.420">
    <property type="match status" value="1"/>
</dbReference>
<dbReference type="InterPro" id="IPR024182">
    <property type="entry name" value="Vaccinia_A55R"/>
</dbReference>
<feature type="domain" description="BTB" evidence="3">
    <location>
        <begin position="24"/>
        <end position="91"/>
    </location>
</feature>
<dbReference type="Gene3D" id="3.30.710.10">
    <property type="entry name" value="Potassium Channel Kv1.1, Chain A"/>
    <property type="match status" value="1"/>
</dbReference>
<dbReference type="EMBL" id="AJ293568">
    <property type="protein sequence ID" value="CAC21378.1"/>
    <property type="molecule type" value="Genomic_DNA"/>
</dbReference>
<reference evidence="4 5" key="1">
    <citation type="journal article" date="2001" name="Virology">
        <title>The genome sequence of Yaba-like disease virus, a yatapoxvirus.</title>
        <authorList>
            <person name="Lee H.J."/>
            <person name="Essani K."/>
            <person name="Smith G.L."/>
        </authorList>
    </citation>
    <scope>NUCLEOTIDE SEQUENCE [LARGE SCALE GENOMIC DNA]</scope>
</reference>